<accession>A0A6G1HDP4</accession>
<keyword evidence="3" id="KW-0862">Zinc</keyword>
<dbReference type="GO" id="GO:0008270">
    <property type="term" value="F:zinc ion binding"/>
    <property type="evidence" value="ECO:0007669"/>
    <property type="project" value="UniProtKB-KW"/>
</dbReference>
<sequence>MAAYISGYNNSMDVAGFGFNTQSAMFYQSQHAALDFHQGVTCSGCNANPLRSIRWHCTSCPNHDICNNCKKAGNSPGHPFQIMSMTSTNKQNTAAQGKPLTAESGVHWVTCKGCGSNPIRGCLSVCTVYPDFNLCRDCNTQRLQAQNHQHRFDFFYMPRPGSDVPQGQQQ</sequence>
<evidence type="ECO:0000256" key="2">
    <source>
        <dbReference type="ARBA" id="ARBA00022771"/>
    </source>
</evidence>
<dbReference type="OrthoDB" id="661148at2759"/>
<keyword evidence="2 4" id="KW-0863">Zinc-finger</keyword>
<dbReference type="PROSITE" id="PS50135">
    <property type="entry name" value="ZF_ZZ_2"/>
    <property type="match status" value="1"/>
</dbReference>
<organism evidence="6 7">
    <name type="scientific">Aulographum hederae CBS 113979</name>
    <dbReference type="NCBI Taxonomy" id="1176131"/>
    <lineage>
        <taxon>Eukaryota</taxon>
        <taxon>Fungi</taxon>
        <taxon>Dikarya</taxon>
        <taxon>Ascomycota</taxon>
        <taxon>Pezizomycotina</taxon>
        <taxon>Dothideomycetes</taxon>
        <taxon>Pleosporomycetidae</taxon>
        <taxon>Aulographales</taxon>
        <taxon>Aulographaceae</taxon>
    </lineage>
</organism>
<gene>
    <name evidence="6" type="ORF">K402DRAFT_314827</name>
</gene>
<evidence type="ECO:0000313" key="7">
    <source>
        <dbReference type="Proteomes" id="UP000800041"/>
    </source>
</evidence>
<dbReference type="Proteomes" id="UP000800041">
    <property type="component" value="Unassembled WGS sequence"/>
</dbReference>
<evidence type="ECO:0000256" key="4">
    <source>
        <dbReference type="PROSITE-ProRule" id="PRU00228"/>
    </source>
</evidence>
<feature type="non-terminal residue" evidence="6">
    <location>
        <position position="170"/>
    </location>
</feature>
<dbReference type="GO" id="GO:0035973">
    <property type="term" value="P:aggrephagy"/>
    <property type="evidence" value="ECO:0007669"/>
    <property type="project" value="TreeGrafter"/>
</dbReference>
<dbReference type="SMART" id="SM00291">
    <property type="entry name" value="ZnF_ZZ"/>
    <property type="match status" value="2"/>
</dbReference>
<keyword evidence="7" id="KW-1185">Reference proteome</keyword>
<evidence type="ECO:0000259" key="5">
    <source>
        <dbReference type="PROSITE" id="PS50135"/>
    </source>
</evidence>
<dbReference type="GO" id="GO:0007032">
    <property type="term" value="P:endosome organization"/>
    <property type="evidence" value="ECO:0007669"/>
    <property type="project" value="TreeGrafter"/>
</dbReference>
<dbReference type="Gene3D" id="3.30.60.90">
    <property type="match status" value="2"/>
</dbReference>
<protein>
    <recommendedName>
        <fullName evidence="5">ZZ-type domain-containing protein</fullName>
    </recommendedName>
</protein>
<evidence type="ECO:0000256" key="3">
    <source>
        <dbReference type="ARBA" id="ARBA00022833"/>
    </source>
</evidence>
<dbReference type="Pfam" id="PF00569">
    <property type="entry name" value="ZZ"/>
    <property type="match status" value="2"/>
</dbReference>
<dbReference type="AlphaFoldDB" id="A0A6G1HDP4"/>
<dbReference type="GO" id="GO:0016235">
    <property type="term" value="C:aggresome"/>
    <property type="evidence" value="ECO:0007669"/>
    <property type="project" value="TreeGrafter"/>
</dbReference>
<proteinExistence type="predicted"/>
<dbReference type="PANTHER" id="PTHR15090:SF0">
    <property type="entry name" value="SEQUESTOSOME-1"/>
    <property type="match status" value="1"/>
</dbReference>
<dbReference type="InterPro" id="IPR000433">
    <property type="entry name" value="Znf_ZZ"/>
</dbReference>
<dbReference type="InterPro" id="IPR052260">
    <property type="entry name" value="Autophagy_Rcpt_SigReg"/>
</dbReference>
<dbReference type="PANTHER" id="PTHR15090">
    <property type="entry name" value="SEQUESTOSOME 1-RELATED"/>
    <property type="match status" value="1"/>
</dbReference>
<keyword evidence="1" id="KW-0479">Metal-binding</keyword>
<name>A0A6G1HDP4_9PEZI</name>
<feature type="domain" description="ZZ-type" evidence="5">
    <location>
        <begin position="37"/>
        <end position="88"/>
    </location>
</feature>
<dbReference type="GO" id="GO:0005080">
    <property type="term" value="F:protein kinase C binding"/>
    <property type="evidence" value="ECO:0007669"/>
    <property type="project" value="TreeGrafter"/>
</dbReference>
<evidence type="ECO:0000256" key="1">
    <source>
        <dbReference type="ARBA" id="ARBA00022723"/>
    </source>
</evidence>
<dbReference type="GO" id="GO:0044753">
    <property type="term" value="C:amphisome"/>
    <property type="evidence" value="ECO:0007669"/>
    <property type="project" value="TreeGrafter"/>
</dbReference>
<evidence type="ECO:0000313" key="6">
    <source>
        <dbReference type="EMBL" id="KAF1991194.1"/>
    </source>
</evidence>
<dbReference type="GO" id="GO:0070530">
    <property type="term" value="F:K63-linked polyubiquitin modification-dependent protein binding"/>
    <property type="evidence" value="ECO:0007669"/>
    <property type="project" value="TreeGrafter"/>
</dbReference>
<dbReference type="EMBL" id="ML977140">
    <property type="protein sequence ID" value="KAF1991194.1"/>
    <property type="molecule type" value="Genomic_DNA"/>
</dbReference>
<reference evidence="6" key="1">
    <citation type="journal article" date="2020" name="Stud. Mycol.">
        <title>101 Dothideomycetes genomes: a test case for predicting lifestyles and emergence of pathogens.</title>
        <authorList>
            <person name="Haridas S."/>
            <person name="Albert R."/>
            <person name="Binder M."/>
            <person name="Bloem J."/>
            <person name="Labutti K."/>
            <person name="Salamov A."/>
            <person name="Andreopoulos B."/>
            <person name="Baker S."/>
            <person name="Barry K."/>
            <person name="Bills G."/>
            <person name="Bluhm B."/>
            <person name="Cannon C."/>
            <person name="Castanera R."/>
            <person name="Culley D."/>
            <person name="Daum C."/>
            <person name="Ezra D."/>
            <person name="Gonzalez J."/>
            <person name="Henrissat B."/>
            <person name="Kuo A."/>
            <person name="Liang C."/>
            <person name="Lipzen A."/>
            <person name="Lutzoni F."/>
            <person name="Magnuson J."/>
            <person name="Mondo S."/>
            <person name="Nolan M."/>
            <person name="Ohm R."/>
            <person name="Pangilinan J."/>
            <person name="Park H.-J."/>
            <person name="Ramirez L."/>
            <person name="Alfaro M."/>
            <person name="Sun H."/>
            <person name="Tritt A."/>
            <person name="Yoshinaga Y."/>
            <person name="Zwiers L.-H."/>
            <person name="Turgeon B."/>
            <person name="Goodwin S."/>
            <person name="Spatafora J."/>
            <person name="Crous P."/>
            <person name="Grigoriev I."/>
        </authorList>
    </citation>
    <scope>NUCLEOTIDE SEQUENCE</scope>
    <source>
        <strain evidence="6">CBS 113979</strain>
    </source>
</reference>
<dbReference type="GO" id="GO:0000423">
    <property type="term" value="P:mitophagy"/>
    <property type="evidence" value="ECO:0007669"/>
    <property type="project" value="TreeGrafter"/>
</dbReference>
<dbReference type="InterPro" id="IPR043145">
    <property type="entry name" value="Znf_ZZ_sf"/>
</dbReference>
<dbReference type="SUPFAM" id="SSF57850">
    <property type="entry name" value="RING/U-box"/>
    <property type="match status" value="2"/>
</dbReference>